<dbReference type="Gene3D" id="3.30.200.20">
    <property type="entry name" value="Phosphorylase Kinase, domain 1"/>
    <property type="match status" value="1"/>
</dbReference>
<dbReference type="SUPFAM" id="SSF56112">
    <property type="entry name" value="Protein kinase-like (PK-like)"/>
    <property type="match status" value="1"/>
</dbReference>
<evidence type="ECO:0000256" key="1">
    <source>
        <dbReference type="SAM" id="MobiDB-lite"/>
    </source>
</evidence>
<dbReference type="InterPro" id="IPR000719">
    <property type="entry name" value="Prot_kinase_dom"/>
</dbReference>
<accession>A0A7R9VE76</accession>
<evidence type="ECO:0000259" key="2">
    <source>
        <dbReference type="PROSITE" id="PS50011"/>
    </source>
</evidence>
<name>A0A7R9VE76_9CHLO</name>
<feature type="region of interest" description="Disordered" evidence="1">
    <location>
        <begin position="1234"/>
        <end position="1256"/>
    </location>
</feature>
<dbReference type="PROSITE" id="PS50011">
    <property type="entry name" value="PROTEIN_KINASE_DOM"/>
    <property type="match status" value="1"/>
</dbReference>
<organism evidence="3">
    <name type="scientific">Chlamydomonas euryale</name>
    <dbReference type="NCBI Taxonomy" id="1486919"/>
    <lineage>
        <taxon>Eukaryota</taxon>
        <taxon>Viridiplantae</taxon>
        <taxon>Chlorophyta</taxon>
        <taxon>core chlorophytes</taxon>
        <taxon>Chlorophyceae</taxon>
        <taxon>CS clade</taxon>
        <taxon>Chlamydomonadales</taxon>
        <taxon>Chlamydomonadaceae</taxon>
        <taxon>Chlamydomonas</taxon>
    </lineage>
</organism>
<gene>
    <name evidence="3" type="ORF">CEUR00632_LOCUS11589</name>
</gene>
<feature type="region of interest" description="Disordered" evidence="1">
    <location>
        <begin position="909"/>
        <end position="944"/>
    </location>
</feature>
<dbReference type="Gene3D" id="1.10.510.10">
    <property type="entry name" value="Transferase(Phosphotransferase) domain 1"/>
    <property type="match status" value="1"/>
</dbReference>
<feature type="region of interest" description="Disordered" evidence="1">
    <location>
        <begin position="68"/>
        <end position="95"/>
    </location>
</feature>
<dbReference type="GO" id="GO:0005524">
    <property type="term" value="F:ATP binding"/>
    <property type="evidence" value="ECO:0007669"/>
    <property type="project" value="InterPro"/>
</dbReference>
<dbReference type="InterPro" id="IPR015943">
    <property type="entry name" value="WD40/YVTN_repeat-like_dom_sf"/>
</dbReference>
<dbReference type="GO" id="GO:0004674">
    <property type="term" value="F:protein serine/threonine kinase activity"/>
    <property type="evidence" value="ECO:0007669"/>
    <property type="project" value="TreeGrafter"/>
</dbReference>
<evidence type="ECO:0000313" key="3">
    <source>
        <dbReference type="EMBL" id="CAD8292643.1"/>
    </source>
</evidence>
<feature type="region of interest" description="Disordered" evidence="1">
    <location>
        <begin position="414"/>
        <end position="495"/>
    </location>
</feature>
<dbReference type="Pfam" id="PF07714">
    <property type="entry name" value="PK_Tyr_Ser-Thr"/>
    <property type="match status" value="1"/>
</dbReference>
<dbReference type="CDD" id="cd13999">
    <property type="entry name" value="STKc_MAP3K-like"/>
    <property type="match status" value="1"/>
</dbReference>
<dbReference type="PANTHER" id="PTHR44329">
    <property type="entry name" value="SERINE/THREONINE-PROTEIN KINASE TNNI3K-RELATED"/>
    <property type="match status" value="1"/>
</dbReference>
<feature type="compositionally biased region" description="Polar residues" evidence="1">
    <location>
        <begin position="427"/>
        <end position="436"/>
    </location>
</feature>
<feature type="compositionally biased region" description="Low complexity" evidence="1">
    <location>
        <begin position="837"/>
        <end position="852"/>
    </location>
</feature>
<dbReference type="EMBL" id="HBEC01025264">
    <property type="protein sequence ID" value="CAD8292643.1"/>
    <property type="molecule type" value="Transcribed_RNA"/>
</dbReference>
<dbReference type="SUPFAM" id="SSF50978">
    <property type="entry name" value="WD40 repeat-like"/>
    <property type="match status" value="1"/>
</dbReference>
<dbReference type="InterPro" id="IPR051681">
    <property type="entry name" value="Ser/Thr_Kinases-Pseudokinases"/>
</dbReference>
<feature type="compositionally biased region" description="Polar residues" evidence="1">
    <location>
        <begin position="456"/>
        <end position="469"/>
    </location>
</feature>
<dbReference type="PANTHER" id="PTHR44329:SF289">
    <property type="entry name" value="SERINE_THREONINE-PROTEIN KINASE VIK"/>
    <property type="match status" value="1"/>
</dbReference>
<dbReference type="InterPro" id="IPR011009">
    <property type="entry name" value="Kinase-like_dom_sf"/>
</dbReference>
<dbReference type="InterPro" id="IPR036322">
    <property type="entry name" value="WD40_repeat_dom_sf"/>
</dbReference>
<protein>
    <recommendedName>
        <fullName evidence="2">Protein kinase domain-containing protein</fullName>
    </recommendedName>
</protein>
<feature type="region of interest" description="Disordered" evidence="1">
    <location>
        <begin position="830"/>
        <end position="863"/>
    </location>
</feature>
<dbReference type="Gene3D" id="2.130.10.10">
    <property type="entry name" value="YVTN repeat-like/Quinoprotein amine dehydrogenase"/>
    <property type="match status" value="1"/>
</dbReference>
<sequence>MERASQTRTTQLLAVVGRDTLMYSSGIAGHSNVPSDEDPGQLLIAVHDAAEGILWTGHADGEIRASVTSSSDMPAMLRPSAGQPPSARGGQANARTAVVDTHTMPDRAGASSEAGGCVVHPDAITAMCLGGRRVVWAGDASGRCCAVGYGEVAHALRPLWPLQQLAAAAPLPMKRPARGVAQGASEAPQPGTPVTAILAKHDTVTAATAACTLHLLRASDATQLGSINFSKYGMCSVMVAVNWRSDVPQSKAPEALGWRLLTGHAGGLCLLWDLSNGRVSAVCAVGPQGPPVVSISVCHALDCMILGLEDGKLAMCALPSASMGMVRIGQGKLPTWTLPQHIIRAHNSRLTAFDARGANVVTGSRAGGIKAWDVAVLKSAAVAQGLSFPRVPRSSMCESLETGSIGSVHALQARTPNEGDGCAPTSPARSASSVNDSFPGFKSGTAVHATAAPPASGTTHLTSLASQAAHSGIHPFEPDSSTSMGGGAETAEASPEAVRVVSEWLESAAGFHNLIRQDELRMIEEIGCGAEGSVFRGRWHHIDVACKEMHPASYSFDRLTSIANDIVEHGHSTVLEAIMQEVQALIDVSQHPNVVRFIGLCIDPPRIVTEYYPLGSMFDLLCKARQGDHYVIRQLSWARRLQMLHNIAAGMAYLHSRSYVHGDLRSPNVFVGLDGHVKIGDFGFARLLGDHESAETNRTSNPRWLAPEVLKEGCSSRAADVFSFAIIMWEMLTWQIPYTGYFSLQVAFNHFRDDFRPDIPPDTELPVSKSVNLEPFKALMNECWHQVPDQRPTFSVVAARLSCLMHWQSTIGRIRAQVDAASAVHKMQAQTGERNADAALRAAHADAATSRAPSMDGGADKPAVLSAGKRSATITATDSPASLSAAATLHGPSNEASSEVTAQAVGNVQKDGAHRQAAVEPPGSRAHSTASTDPASAVPDFVDGAATAPSPGGLTVPLAALLTQAVESAHVRGGPGFLQVPMSPSSAPRALFSANPDESPEMPMPGHPTTQLTSEAAAWLVSVMSRKHASSTSSGGSSGAPAEEEFVRKFKTGRAVDSPVVSACAAAAQVEARPPWAPSNGDQNLWYQDLAQWGQRPGLPRAGSSAPYSYLHGIPLSKESSLGEAEGKAVTPIASGAAPAAMPKEGTPQPSLSTVQYTSTPAMHVQVSDDMEEHVRGHPVKQLQPHLGCEDSLGVEADAETGTPFASMALASVVLGGQGQGSSLSHTANAMLTGASTTTRPGPVASTRPRRNMSLRQSPTRLHADVTPDLAADSISNPPPRATDAEAMTSAQATEFSSCMPTPFANLTLVESLDIDAANAH</sequence>
<feature type="domain" description="Protein kinase" evidence="2">
    <location>
        <begin position="520"/>
        <end position="804"/>
    </location>
</feature>
<dbReference type="InterPro" id="IPR001245">
    <property type="entry name" value="Ser-Thr/Tyr_kinase_cat_dom"/>
</dbReference>
<reference evidence="3" key="1">
    <citation type="submission" date="2021-01" db="EMBL/GenBank/DDBJ databases">
        <authorList>
            <person name="Corre E."/>
            <person name="Pelletier E."/>
            <person name="Niang G."/>
            <person name="Scheremetjew M."/>
            <person name="Finn R."/>
            <person name="Kale V."/>
            <person name="Holt S."/>
            <person name="Cochrane G."/>
            <person name="Meng A."/>
            <person name="Brown T."/>
            <person name="Cohen L."/>
        </authorList>
    </citation>
    <scope>NUCLEOTIDE SEQUENCE</scope>
    <source>
        <strain evidence="3">CCMP219</strain>
    </source>
</reference>
<proteinExistence type="predicted"/>